<evidence type="ECO:0000313" key="3">
    <source>
        <dbReference type="EMBL" id="KAG5671923.1"/>
    </source>
</evidence>
<evidence type="ECO:0000256" key="1">
    <source>
        <dbReference type="ARBA" id="ARBA00006484"/>
    </source>
</evidence>
<reference evidence="3" key="1">
    <citation type="submission" date="2021-03" db="EMBL/GenBank/DDBJ databases">
        <title>Chromosome level genome of the anhydrobiotic midge Polypedilum vanderplanki.</title>
        <authorList>
            <person name="Yoshida Y."/>
            <person name="Kikawada T."/>
            <person name="Gusev O."/>
        </authorList>
    </citation>
    <scope>NUCLEOTIDE SEQUENCE</scope>
    <source>
        <strain evidence="3">NIAS01</strain>
        <tissue evidence="3">Whole body or cell culture</tissue>
    </source>
</reference>
<evidence type="ECO:0008006" key="5">
    <source>
        <dbReference type="Google" id="ProtNLM"/>
    </source>
</evidence>
<dbReference type="PANTHER" id="PTHR43115">
    <property type="entry name" value="DEHYDROGENASE/REDUCTASE SDR FAMILY MEMBER 11"/>
    <property type="match status" value="1"/>
</dbReference>
<dbReference type="PRINTS" id="PR00081">
    <property type="entry name" value="GDHRDH"/>
</dbReference>
<evidence type="ECO:0000256" key="2">
    <source>
        <dbReference type="ARBA" id="ARBA00023002"/>
    </source>
</evidence>
<accession>A0A9J6BR60</accession>
<dbReference type="InterPro" id="IPR036291">
    <property type="entry name" value="NAD(P)-bd_dom_sf"/>
</dbReference>
<organism evidence="3 4">
    <name type="scientific">Polypedilum vanderplanki</name>
    <name type="common">Sleeping chironomid midge</name>
    <dbReference type="NCBI Taxonomy" id="319348"/>
    <lineage>
        <taxon>Eukaryota</taxon>
        <taxon>Metazoa</taxon>
        <taxon>Ecdysozoa</taxon>
        <taxon>Arthropoda</taxon>
        <taxon>Hexapoda</taxon>
        <taxon>Insecta</taxon>
        <taxon>Pterygota</taxon>
        <taxon>Neoptera</taxon>
        <taxon>Endopterygota</taxon>
        <taxon>Diptera</taxon>
        <taxon>Nematocera</taxon>
        <taxon>Chironomoidea</taxon>
        <taxon>Chironomidae</taxon>
        <taxon>Chironominae</taxon>
        <taxon>Polypedilum</taxon>
        <taxon>Polypedilum</taxon>
    </lineage>
</organism>
<comment type="similarity">
    <text evidence="1">Belongs to the short-chain dehydrogenases/reductases (SDR) family.</text>
</comment>
<dbReference type="PANTHER" id="PTHR43115:SF4">
    <property type="entry name" value="DEHYDROGENASE_REDUCTASE SDR FAMILY MEMBER 11"/>
    <property type="match status" value="1"/>
</dbReference>
<dbReference type="Pfam" id="PF00106">
    <property type="entry name" value="adh_short"/>
    <property type="match status" value="1"/>
</dbReference>
<keyword evidence="4" id="KW-1185">Reference proteome</keyword>
<dbReference type="InterPro" id="IPR002347">
    <property type="entry name" value="SDR_fam"/>
</dbReference>
<gene>
    <name evidence="3" type="ORF">PVAND_002091</name>
</gene>
<sequence length="116" mass="13220">MTLFNGKYLIKTIDLNFKNYKFCNEISLQLRFKQWIGKTAIVTRASAGIGVAIVRDFANAGTNVIAIARRLEKCKRQRYTNECDVFDKVSIYTAFDEIEEKFDSAQILVNNDGIAI</sequence>
<dbReference type="Proteomes" id="UP001107558">
    <property type="component" value="Chromosome 3"/>
</dbReference>
<dbReference type="AlphaFoldDB" id="A0A9J6BR60"/>
<dbReference type="EMBL" id="JADBJN010000003">
    <property type="protein sequence ID" value="KAG5671923.1"/>
    <property type="molecule type" value="Genomic_DNA"/>
</dbReference>
<dbReference type="Gene3D" id="3.40.50.720">
    <property type="entry name" value="NAD(P)-binding Rossmann-like Domain"/>
    <property type="match status" value="1"/>
</dbReference>
<protein>
    <recommendedName>
        <fullName evidence="5">Short-chain dehydrogenase</fullName>
    </recommendedName>
</protein>
<keyword evidence="2" id="KW-0560">Oxidoreductase</keyword>
<name>A0A9J6BR60_POLVA</name>
<dbReference type="GO" id="GO:0016491">
    <property type="term" value="F:oxidoreductase activity"/>
    <property type="evidence" value="ECO:0007669"/>
    <property type="project" value="UniProtKB-KW"/>
</dbReference>
<evidence type="ECO:0000313" key="4">
    <source>
        <dbReference type="Proteomes" id="UP001107558"/>
    </source>
</evidence>
<comment type="caution">
    <text evidence="3">The sequence shown here is derived from an EMBL/GenBank/DDBJ whole genome shotgun (WGS) entry which is preliminary data.</text>
</comment>
<proteinExistence type="inferred from homology"/>
<dbReference type="SUPFAM" id="SSF51735">
    <property type="entry name" value="NAD(P)-binding Rossmann-fold domains"/>
    <property type="match status" value="1"/>
</dbReference>
<dbReference type="OrthoDB" id="1933717at2759"/>